<keyword evidence="3" id="KW-1185">Reference proteome</keyword>
<proteinExistence type="predicted"/>
<dbReference type="Proteomes" id="UP000199199">
    <property type="component" value="Unassembled WGS sequence"/>
</dbReference>
<evidence type="ECO:0000313" key="2">
    <source>
        <dbReference type="EMBL" id="SFT06391.1"/>
    </source>
</evidence>
<organism evidence="2 3">
    <name type="scientific">Halostagnicola kamekurae</name>
    <dbReference type="NCBI Taxonomy" id="619731"/>
    <lineage>
        <taxon>Archaea</taxon>
        <taxon>Methanobacteriati</taxon>
        <taxon>Methanobacteriota</taxon>
        <taxon>Stenosarchaea group</taxon>
        <taxon>Halobacteria</taxon>
        <taxon>Halobacteriales</taxon>
        <taxon>Natrialbaceae</taxon>
        <taxon>Halostagnicola</taxon>
    </lineage>
</organism>
<dbReference type="AlphaFoldDB" id="A0A1I6UY62"/>
<evidence type="ECO:0000313" key="3">
    <source>
        <dbReference type="Proteomes" id="UP000199199"/>
    </source>
</evidence>
<feature type="region of interest" description="Disordered" evidence="1">
    <location>
        <begin position="51"/>
        <end position="86"/>
    </location>
</feature>
<accession>A0A1I6UY62</accession>
<protein>
    <submittedName>
        <fullName evidence="2">Uncharacterized protein</fullName>
    </submittedName>
</protein>
<dbReference type="RefSeq" id="WP_092907595.1">
    <property type="nucleotide sequence ID" value="NZ_FOZS01000008.1"/>
</dbReference>
<feature type="compositionally biased region" description="Basic and acidic residues" evidence="1">
    <location>
        <begin position="56"/>
        <end position="73"/>
    </location>
</feature>
<name>A0A1I6UY62_9EURY</name>
<reference evidence="3" key="1">
    <citation type="submission" date="2016-10" db="EMBL/GenBank/DDBJ databases">
        <authorList>
            <person name="Varghese N."/>
            <person name="Submissions S."/>
        </authorList>
    </citation>
    <scope>NUCLEOTIDE SEQUENCE [LARGE SCALE GENOMIC DNA]</scope>
    <source>
        <strain evidence="3">DSM 22427</strain>
    </source>
</reference>
<sequence length="86" mass="9644">MSDEMMRWTPGVNYEPDSRTDVEDFVVDYGYDAIDAGVHPKQVAATIRAVADELEEHAHEREQTRDESTRSEPADFGGESTGVQEL</sequence>
<evidence type="ECO:0000256" key="1">
    <source>
        <dbReference type="SAM" id="MobiDB-lite"/>
    </source>
</evidence>
<dbReference type="EMBL" id="FOZS01000008">
    <property type="protein sequence ID" value="SFT06391.1"/>
    <property type="molecule type" value="Genomic_DNA"/>
</dbReference>
<gene>
    <name evidence="2" type="ORF">SAMN04488556_4170</name>
</gene>